<keyword evidence="2 3" id="KW-0413">Isomerase</keyword>
<dbReference type="EMBL" id="NJBO01000002">
    <property type="protein sequence ID" value="TKJ44047.1"/>
    <property type="molecule type" value="Genomic_DNA"/>
</dbReference>
<dbReference type="InterPro" id="IPR029000">
    <property type="entry name" value="Cyclophilin-like_dom_sf"/>
</dbReference>
<dbReference type="CDD" id="cd00317">
    <property type="entry name" value="cyclophilin"/>
    <property type="match status" value="1"/>
</dbReference>
<evidence type="ECO:0000313" key="6">
    <source>
        <dbReference type="EMBL" id="TKJ44047.1"/>
    </source>
</evidence>
<dbReference type="PRINTS" id="PR00153">
    <property type="entry name" value="CSAPPISMRASE"/>
</dbReference>
<dbReference type="Gene3D" id="2.40.100.10">
    <property type="entry name" value="Cyclophilin-like"/>
    <property type="match status" value="1"/>
</dbReference>
<name>A0A532VAP8_UNCT6</name>
<dbReference type="AlphaFoldDB" id="A0A532VAP8"/>
<dbReference type="PROSITE" id="PS50072">
    <property type="entry name" value="CSA_PPIASE_2"/>
    <property type="match status" value="1"/>
</dbReference>
<dbReference type="EC" id="5.2.1.8" evidence="3"/>
<dbReference type="InterPro" id="IPR002130">
    <property type="entry name" value="Cyclophilin-type_PPIase_dom"/>
</dbReference>
<evidence type="ECO:0000256" key="3">
    <source>
        <dbReference type="RuleBase" id="RU363019"/>
    </source>
</evidence>
<protein>
    <recommendedName>
        <fullName evidence="3">Peptidyl-prolyl cis-trans isomerase</fullName>
        <shortName evidence="3">PPIase</shortName>
        <ecNumber evidence="3">5.2.1.8</ecNumber>
    </recommendedName>
</protein>
<feature type="region of interest" description="Disordered" evidence="4">
    <location>
        <begin position="1"/>
        <end position="29"/>
    </location>
</feature>
<comment type="caution">
    <text evidence="6">The sequence shown here is derived from an EMBL/GenBank/DDBJ whole genome shotgun (WGS) entry which is preliminary data.</text>
</comment>
<evidence type="ECO:0000256" key="2">
    <source>
        <dbReference type="ARBA" id="ARBA00023235"/>
    </source>
</evidence>
<evidence type="ECO:0000256" key="4">
    <source>
        <dbReference type="SAM" id="MobiDB-lite"/>
    </source>
</evidence>
<feature type="domain" description="PPIase cyclophilin-type" evidence="5">
    <location>
        <begin position="70"/>
        <end position="193"/>
    </location>
</feature>
<keyword evidence="1 3" id="KW-0697">Rotamase</keyword>
<dbReference type="Proteomes" id="UP000317778">
    <property type="component" value="Unassembled WGS sequence"/>
</dbReference>
<sequence length="205" mass="22652">MIYCSKAEKKEEPKQEPLPPPTVTKAEPGPFGITRHLWDSTATPQDRIKVALAVKDEDIELQGNEKATIETNKGTIVVKLYSKDAPNTVRNFIRLSESGFYDGLIFFRYEPGFVLQGGDPLNSGSGNPGYNIAFEHNNRKHELGAVGMARGQDLNSAGCQFYFCLAPQPGLDGNYVVFAKTVEGMDVVNELRRGDKIVKITISRD</sequence>
<dbReference type="GO" id="GO:0003755">
    <property type="term" value="F:peptidyl-prolyl cis-trans isomerase activity"/>
    <property type="evidence" value="ECO:0007669"/>
    <property type="project" value="UniProtKB-UniRule"/>
</dbReference>
<evidence type="ECO:0000256" key="1">
    <source>
        <dbReference type="ARBA" id="ARBA00023110"/>
    </source>
</evidence>
<comment type="function">
    <text evidence="3">PPIases accelerate the folding of proteins. It catalyzes the cis-trans isomerization of proline imidic peptide bonds in oligopeptides.</text>
</comment>
<dbReference type="SUPFAM" id="SSF50891">
    <property type="entry name" value="Cyclophilin-like"/>
    <property type="match status" value="1"/>
</dbReference>
<dbReference type="PANTHER" id="PTHR45625:SF4">
    <property type="entry name" value="PEPTIDYLPROLYL ISOMERASE DOMAIN AND WD REPEAT-CONTAINING PROTEIN 1"/>
    <property type="match status" value="1"/>
</dbReference>
<evidence type="ECO:0000259" key="5">
    <source>
        <dbReference type="PROSITE" id="PS50072"/>
    </source>
</evidence>
<dbReference type="Pfam" id="PF00160">
    <property type="entry name" value="Pro_isomerase"/>
    <property type="match status" value="1"/>
</dbReference>
<accession>A0A532VAP8</accession>
<comment type="similarity">
    <text evidence="3">Belongs to the cyclophilin-type PPIase family.</text>
</comment>
<comment type="catalytic activity">
    <reaction evidence="3">
        <text>[protein]-peptidylproline (omega=180) = [protein]-peptidylproline (omega=0)</text>
        <dbReference type="Rhea" id="RHEA:16237"/>
        <dbReference type="Rhea" id="RHEA-COMP:10747"/>
        <dbReference type="Rhea" id="RHEA-COMP:10748"/>
        <dbReference type="ChEBI" id="CHEBI:83833"/>
        <dbReference type="ChEBI" id="CHEBI:83834"/>
        <dbReference type="EC" id="5.2.1.8"/>
    </reaction>
</comment>
<dbReference type="PANTHER" id="PTHR45625">
    <property type="entry name" value="PEPTIDYL-PROLYL CIS-TRANS ISOMERASE-RELATED"/>
    <property type="match status" value="1"/>
</dbReference>
<proteinExistence type="inferred from homology"/>
<dbReference type="InterPro" id="IPR044666">
    <property type="entry name" value="Cyclophilin_A-like"/>
</dbReference>
<gene>
    <name evidence="6" type="ORF">CEE36_01730</name>
</gene>
<reference evidence="6 7" key="1">
    <citation type="submission" date="2017-06" db="EMBL/GenBank/DDBJ databases">
        <title>Novel microbial phyla capable of carbon fixation and sulfur reduction in deep-sea sediments.</title>
        <authorList>
            <person name="Huang J."/>
            <person name="Baker B."/>
            <person name="Wang Y."/>
        </authorList>
    </citation>
    <scope>NUCLEOTIDE SEQUENCE [LARGE SCALE GENOMIC DNA]</scope>
    <source>
        <strain evidence="6">B3_TA06</strain>
    </source>
</reference>
<evidence type="ECO:0000313" key="7">
    <source>
        <dbReference type="Proteomes" id="UP000317778"/>
    </source>
</evidence>
<organism evidence="6 7">
    <name type="scientific">candidate division TA06 bacterium B3_TA06</name>
    <dbReference type="NCBI Taxonomy" id="2012487"/>
    <lineage>
        <taxon>Bacteria</taxon>
        <taxon>Bacteria division TA06</taxon>
    </lineage>
</organism>
<feature type="compositionally biased region" description="Basic and acidic residues" evidence="4">
    <location>
        <begin position="1"/>
        <end position="15"/>
    </location>
</feature>